<evidence type="ECO:0000256" key="3">
    <source>
        <dbReference type="ARBA" id="ARBA00022737"/>
    </source>
</evidence>
<accession>A0ABW5I7M3</accession>
<comment type="caution">
    <text evidence="6">The sequence shown here is derived from an EMBL/GenBank/DDBJ whole genome shotgun (WGS) entry which is preliminary data.</text>
</comment>
<evidence type="ECO:0000256" key="1">
    <source>
        <dbReference type="ARBA" id="ARBA00004999"/>
    </source>
</evidence>
<protein>
    <submittedName>
        <fullName evidence="6">Prenyltransferase/squalene oxidase repeat-containing protein</fullName>
    </submittedName>
</protein>
<dbReference type="NCBIfam" id="TIGR01787">
    <property type="entry name" value="squalene_cyclas"/>
    <property type="match status" value="1"/>
</dbReference>
<evidence type="ECO:0000313" key="7">
    <source>
        <dbReference type="Proteomes" id="UP001597542"/>
    </source>
</evidence>
<dbReference type="RefSeq" id="WP_344278883.1">
    <property type="nucleotide sequence ID" value="NZ_BAAAHV010000015.1"/>
</dbReference>
<dbReference type="Pfam" id="PF13249">
    <property type="entry name" value="SQHop_cyclase_N"/>
    <property type="match status" value="1"/>
</dbReference>
<dbReference type="Gene3D" id="1.50.10.20">
    <property type="match status" value="2"/>
</dbReference>
<comment type="pathway">
    <text evidence="1">Secondary metabolite biosynthesis; hopanoid biosynthesis.</text>
</comment>
<evidence type="ECO:0000313" key="6">
    <source>
        <dbReference type="EMBL" id="MFD2485322.1"/>
    </source>
</evidence>
<reference evidence="7" key="1">
    <citation type="journal article" date="2019" name="Int. J. Syst. Evol. Microbiol.">
        <title>The Global Catalogue of Microorganisms (GCM) 10K type strain sequencing project: providing services to taxonomists for standard genome sequencing and annotation.</title>
        <authorList>
            <consortium name="The Broad Institute Genomics Platform"/>
            <consortium name="The Broad Institute Genome Sequencing Center for Infectious Disease"/>
            <person name="Wu L."/>
            <person name="Ma J."/>
        </authorList>
    </citation>
    <scope>NUCLEOTIDE SEQUENCE [LARGE SCALE GENOMIC DNA]</scope>
    <source>
        <strain evidence="7">CGMCC 4.7638</strain>
    </source>
</reference>
<sequence>MSVRRAARAALGNLLARQFDDGRWEGEMAWNTMLLSQYLLTHRMLRVPLSASDITAARRHYEVTQLPDGAWPVHSEGPGSAYVTTLAYVALRALDVPPDDPLTGTARTWLGSQPGGVLALPAWGRMWLAMLGLYDYRGINSIPPELTILPGTFPLHPDQLYCHTRFVYLGLACLYGRRAVFGLEEQLIGELRQELFDGYGSIDFAAARTVLCGSDLVLRPHLVLRVLYGLLASYERAPLRWLRRRALAVCSAKLRAELSASRGHGISPVSALLAILVAAHEGRPHQEIVASLRALDAWRWLDDEEGLRIAGARSSAWDTAFVLRALLASKPSTSAAGAGRAYQWLCAAQQTDELAPDTAAGRDAVLGGWCFSDGSHRWAVSDCTAEALSSILMAHDCPEWAGELGDQLPAARVRQAVDFVLARQNPDGGFGTYERMRSPQWTNRLNPSEMYLDCMTERSHVECSASCVAALARFAARDSGHRHDAVAASIRRGVSFLRARQRPDGAYPASWGIHFTYSAFFVVEALSAAGVPSSDRAIAGLVRWLETRQKPDGSWGEHYESCLTGEYVEHPEGQAAMTAWAVLALIGGGGPQAAIDRGLRFLADLQQPDGSWPQQASSGVFFGSAVLDYRLYRQVFPAWALGEGTRLTSGPAAVGGQDDPVDVGRRVAGEEMHD</sequence>
<comment type="similarity">
    <text evidence="2">Belongs to the terpene cyclase/mutase family.</text>
</comment>
<gene>
    <name evidence="6" type="ORF">ACFSUT_33980</name>
</gene>
<dbReference type="PANTHER" id="PTHR11764:SF20">
    <property type="entry name" value="LANOSTEROL SYNTHASE"/>
    <property type="match status" value="1"/>
</dbReference>
<dbReference type="PANTHER" id="PTHR11764">
    <property type="entry name" value="TERPENE CYCLASE/MUTASE FAMILY MEMBER"/>
    <property type="match status" value="1"/>
</dbReference>
<feature type="domain" description="Squalene cyclase C-terminal" evidence="4">
    <location>
        <begin position="314"/>
        <end position="643"/>
    </location>
</feature>
<name>A0ABW5I7M3_9PSEU</name>
<dbReference type="InterPro" id="IPR032696">
    <property type="entry name" value="SQ_cyclase_C"/>
</dbReference>
<keyword evidence="3" id="KW-0677">Repeat</keyword>
<evidence type="ECO:0000259" key="5">
    <source>
        <dbReference type="Pfam" id="PF13249"/>
    </source>
</evidence>
<dbReference type="SUPFAM" id="SSF48239">
    <property type="entry name" value="Terpenoid cyclases/Protein prenyltransferases"/>
    <property type="match status" value="2"/>
</dbReference>
<dbReference type="InterPro" id="IPR008930">
    <property type="entry name" value="Terpenoid_cyclase/PrenylTrfase"/>
</dbReference>
<dbReference type="Proteomes" id="UP001597542">
    <property type="component" value="Unassembled WGS sequence"/>
</dbReference>
<evidence type="ECO:0000259" key="4">
    <source>
        <dbReference type="Pfam" id="PF13243"/>
    </source>
</evidence>
<dbReference type="InterPro" id="IPR018333">
    <property type="entry name" value="Squalene_cyclase"/>
</dbReference>
<evidence type="ECO:0000256" key="2">
    <source>
        <dbReference type="ARBA" id="ARBA00009755"/>
    </source>
</evidence>
<feature type="domain" description="Squalene cyclase N-terminal" evidence="5">
    <location>
        <begin position="9"/>
        <end position="303"/>
    </location>
</feature>
<proteinExistence type="inferred from homology"/>
<dbReference type="Pfam" id="PF13243">
    <property type="entry name" value="SQHop_cyclase_C"/>
    <property type="match status" value="1"/>
</dbReference>
<dbReference type="EMBL" id="JBHUKQ010000016">
    <property type="protein sequence ID" value="MFD2485322.1"/>
    <property type="molecule type" value="Genomic_DNA"/>
</dbReference>
<dbReference type="InterPro" id="IPR032697">
    <property type="entry name" value="SQ_cyclase_N"/>
</dbReference>
<keyword evidence="7" id="KW-1185">Reference proteome</keyword>
<organism evidence="6 7">
    <name type="scientific">Amycolatopsis albidoflavus</name>
    <dbReference type="NCBI Taxonomy" id="102226"/>
    <lineage>
        <taxon>Bacteria</taxon>
        <taxon>Bacillati</taxon>
        <taxon>Actinomycetota</taxon>
        <taxon>Actinomycetes</taxon>
        <taxon>Pseudonocardiales</taxon>
        <taxon>Pseudonocardiaceae</taxon>
        <taxon>Amycolatopsis</taxon>
    </lineage>
</organism>